<accession>A0A507CMM3</accession>
<feature type="region of interest" description="Disordered" evidence="12">
    <location>
        <begin position="8"/>
        <end position="32"/>
    </location>
</feature>
<protein>
    <recommendedName>
        <fullName evidence="2">RNA helicase</fullName>
        <ecNumber evidence="2">3.6.4.13</ecNumber>
    </recommendedName>
</protein>
<evidence type="ECO:0000313" key="15">
    <source>
        <dbReference type="EMBL" id="TPX39913.1"/>
    </source>
</evidence>
<dbReference type="SMART" id="SM00490">
    <property type="entry name" value="HELICc"/>
    <property type="match status" value="1"/>
</dbReference>
<dbReference type="PROSITE" id="PS00039">
    <property type="entry name" value="DEAD_ATP_HELICASE"/>
    <property type="match status" value="1"/>
</dbReference>
<feature type="region of interest" description="Disordered" evidence="12">
    <location>
        <begin position="44"/>
        <end position="96"/>
    </location>
</feature>
<evidence type="ECO:0000256" key="8">
    <source>
        <dbReference type="ARBA" id="ARBA00023242"/>
    </source>
</evidence>
<dbReference type="Gene3D" id="3.40.50.300">
    <property type="entry name" value="P-loop containing nucleotide triphosphate hydrolases"/>
    <property type="match status" value="2"/>
</dbReference>
<feature type="domain" description="Helicase ATP-binding" evidence="13">
    <location>
        <begin position="151"/>
        <end position="320"/>
    </location>
</feature>
<sequence>MQDLFRILTSGARLKRKQPSGPITVASAPDSTSISVAEPDIDFFSTSKAENNQSTSTSAETTVKKRRGNDRQPIAESEHQHVEACKPANDSTKSAKHIRKENRIRVFGGDIPVPITNFQELIPRYKLPKFIRKNLESSEYTLPTPIQMQAIPLMLEGRHLMACAPTGSGKTLAFTLPILQDLKAPSKDGVRAVIVEPTRELAKQIYRQMERMSQGKPFKITVLAQNLNTGQTHLQSCDILITTPLRLVNAIKESQVSLHLVRHLILDEADKLLDMGFIEQVDEILAACTATNLRKCLFSATIPSGVEALANTFMIDPVRIVIGASNAATETIKQSLLYVGSEEGKMIAIRQLIQEGIKPPVLIFVQSIERARELFHELVYDGIHVDIIHADRSKSQRDAVVDNFRQGRVWVLITTELMARGIDFMGVNLVINYDFPQTVQSYIHRIGRTGRAGRTGEAVTYFTKDDVVYLKSVVNVMRESGCEVPEWMLQLKRPSKAKRKHLKKFPIKRKEIKTDS</sequence>
<dbReference type="PANTHER" id="PTHR47959">
    <property type="entry name" value="ATP-DEPENDENT RNA HELICASE RHLE-RELATED"/>
    <property type="match status" value="1"/>
</dbReference>
<dbReference type="SMART" id="SM00487">
    <property type="entry name" value="DEXDc"/>
    <property type="match status" value="1"/>
</dbReference>
<evidence type="ECO:0000256" key="9">
    <source>
        <dbReference type="ARBA" id="ARBA00024355"/>
    </source>
</evidence>
<dbReference type="PROSITE" id="PS51192">
    <property type="entry name" value="HELICASE_ATP_BIND_1"/>
    <property type="match status" value="1"/>
</dbReference>
<dbReference type="EMBL" id="QEAM01000434">
    <property type="protein sequence ID" value="TPX39913.1"/>
    <property type="molecule type" value="Genomic_DNA"/>
</dbReference>
<evidence type="ECO:0000313" key="16">
    <source>
        <dbReference type="EMBL" id="TPX50574.1"/>
    </source>
</evidence>
<evidence type="ECO:0000256" key="1">
    <source>
        <dbReference type="ARBA" id="ARBA00004604"/>
    </source>
</evidence>
<gene>
    <name evidence="15" type="ORF">SeLEV6574_g06925</name>
    <name evidence="16" type="ORF">SeMB42_g02192</name>
</gene>
<dbReference type="InterPro" id="IPR011545">
    <property type="entry name" value="DEAD/DEAH_box_helicase_dom"/>
</dbReference>
<keyword evidence="7" id="KW-0694">RNA-binding</keyword>
<dbReference type="EMBL" id="QEAN01000065">
    <property type="protein sequence ID" value="TPX50574.1"/>
    <property type="molecule type" value="Genomic_DNA"/>
</dbReference>
<proteinExistence type="inferred from homology"/>
<dbReference type="STRING" id="286115.A0A507CMM3"/>
<keyword evidence="17" id="KW-1185">Reference proteome</keyword>
<dbReference type="GO" id="GO:0030490">
    <property type="term" value="P:maturation of SSU-rRNA"/>
    <property type="evidence" value="ECO:0007669"/>
    <property type="project" value="InterPro"/>
</dbReference>
<organism evidence="15 18">
    <name type="scientific">Synchytrium endobioticum</name>
    <dbReference type="NCBI Taxonomy" id="286115"/>
    <lineage>
        <taxon>Eukaryota</taxon>
        <taxon>Fungi</taxon>
        <taxon>Fungi incertae sedis</taxon>
        <taxon>Chytridiomycota</taxon>
        <taxon>Chytridiomycota incertae sedis</taxon>
        <taxon>Chytridiomycetes</taxon>
        <taxon>Synchytriales</taxon>
        <taxon>Synchytriaceae</taxon>
        <taxon>Synchytrium</taxon>
    </lineage>
</organism>
<dbReference type="InterPro" id="IPR027417">
    <property type="entry name" value="P-loop_NTPase"/>
</dbReference>
<name>A0A507CMM3_9FUNG</name>
<dbReference type="PROSITE" id="PS51194">
    <property type="entry name" value="HELICASE_CTER"/>
    <property type="match status" value="1"/>
</dbReference>
<dbReference type="InterPro" id="IPR014001">
    <property type="entry name" value="Helicase_ATP-bd"/>
</dbReference>
<evidence type="ECO:0000256" key="6">
    <source>
        <dbReference type="ARBA" id="ARBA00022840"/>
    </source>
</evidence>
<keyword evidence="6 11" id="KW-0067">ATP-binding</keyword>
<evidence type="ECO:0000256" key="11">
    <source>
        <dbReference type="RuleBase" id="RU000492"/>
    </source>
</evidence>
<comment type="similarity">
    <text evidence="9">Belongs to the DEAD box helicase family. DDX52/ROK1 subfamily.</text>
</comment>
<dbReference type="InterPro" id="IPR050079">
    <property type="entry name" value="DEAD_box_RNA_helicase"/>
</dbReference>
<feature type="domain" description="Helicase C-terminal" evidence="14">
    <location>
        <begin position="351"/>
        <end position="492"/>
    </location>
</feature>
<dbReference type="InterPro" id="IPR001650">
    <property type="entry name" value="Helicase_C-like"/>
</dbReference>
<dbReference type="Proteomes" id="UP000317494">
    <property type="component" value="Unassembled WGS sequence"/>
</dbReference>
<evidence type="ECO:0000256" key="10">
    <source>
        <dbReference type="ARBA" id="ARBA00047984"/>
    </source>
</evidence>
<dbReference type="EC" id="3.6.4.13" evidence="2"/>
<comment type="catalytic activity">
    <reaction evidence="10">
        <text>ATP + H2O = ADP + phosphate + H(+)</text>
        <dbReference type="Rhea" id="RHEA:13065"/>
        <dbReference type="ChEBI" id="CHEBI:15377"/>
        <dbReference type="ChEBI" id="CHEBI:15378"/>
        <dbReference type="ChEBI" id="CHEBI:30616"/>
        <dbReference type="ChEBI" id="CHEBI:43474"/>
        <dbReference type="ChEBI" id="CHEBI:456216"/>
        <dbReference type="EC" id="3.6.4.13"/>
    </reaction>
</comment>
<dbReference type="GO" id="GO:0003723">
    <property type="term" value="F:RNA binding"/>
    <property type="evidence" value="ECO:0007669"/>
    <property type="project" value="UniProtKB-KW"/>
</dbReference>
<keyword evidence="3 11" id="KW-0547">Nucleotide-binding</keyword>
<evidence type="ECO:0000313" key="18">
    <source>
        <dbReference type="Proteomes" id="UP000320475"/>
    </source>
</evidence>
<dbReference type="GO" id="GO:0005524">
    <property type="term" value="F:ATP binding"/>
    <property type="evidence" value="ECO:0007669"/>
    <property type="project" value="UniProtKB-KW"/>
</dbReference>
<dbReference type="GO" id="GO:0005730">
    <property type="term" value="C:nucleolus"/>
    <property type="evidence" value="ECO:0007669"/>
    <property type="project" value="UniProtKB-SubCell"/>
</dbReference>
<comment type="subcellular location">
    <subcellularLocation>
        <location evidence="1">Nucleus</location>
        <location evidence="1">Nucleolus</location>
    </subcellularLocation>
</comment>
<evidence type="ECO:0000256" key="2">
    <source>
        <dbReference type="ARBA" id="ARBA00012552"/>
    </source>
</evidence>
<dbReference type="CDD" id="cd17957">
    <property type="entry name" value="DEADc_DDX52"/>
    <property type="match status" value="1"/>
</dbReference>
<dbReference type="VEuPathDB" id="FungiDB:SeMB42_g02192"/>
<dbReference type="GO" id="GO:0016787">
    <property type="term" value="F:hydrolase activity"/>
    <property type="evidence" value="ECO:0007669"/>
    <property type="project" value="UniProtKB-KW"/>
</dbReference>
<dbReference type="Pfam" id="PF00270">
    <property type="entry name" value="DEAD"/>
    <property type="match status" value="1"/>
</dbReference>
<dbReference type="AlphaFoldDB" id="A0A507CMM3"/>
<dbReference type="SUPFAM" id="SSF52540">
    <property type="entry name" value="P-loop containing nucleoside triphosphate hydrolases"/>
    <property type="match status" value="1"/>
</dbReference>
<keyword evidence="8" id="KW-0539">Nucleus</keyword>
<reference evidence="17 18" key="1">
    <citation type="journal article" date="2019" name="Sci. Rep.">
        <title>Comparative genomics of chytrid fungi reveal insights into the obligate biotrophic and pathogenic lifestyle of Synchytrium endobioticum.</title>
        <authorList>
            <person name="van de Vossenberg B.T.L.H."/>
            <person name="Warris S."/>
            <person name="Nguyen H.D.T."/>
            <person name="van Gent-Pelzer M.P.E."/>
            <person name="Joly D.L."/>
            <person name="van de Geest H.C."/>
            <person name="Bonants P.J.M."/>
            <person name="Smith D.S."/>
            <person name="Levesque C.A."/>
            <person name="van der Lee T.A.J."/>
        </authorList>
    </citation>
    <scope>NUCLEOTIDE SEQUENCE [LARGE SCALE GENOMIC DNA]</scope>
    <source>
        <strain evidence="15 18">LEV6574</strain>
        <strain evidence="16 17">MB42</strain>
    </source>
</reference>
<evidence type="ECO:0000256" key="4">
    <source>
        <dbReference type="ARBA" id="ARBA00022801"/>
    </source>
</evidence>
<keyword evidence="4 11" id="KW-0378">Hydrolase</keyword>
<comment type="caution">
    <text evidence="15">The sequence shown here is derived from an EMBL/GenBank/DDBJ whole genome shotgun (WGS) entry which is preliminary data.</text>
</comment>
<dbReference type="Proteomes" id="UP000320475">
    <property type="component" value="Unassembled WGS sequence"/>
</dbReference>
<evidence type="ECO:0000259" key="14">
    <source>
        <dbReference type="PROSITE" id="PS51194"/>
    </source>
</evidence>
<evidence type="ECO:0000313" key="17">
    <source>
        <dbReference type="Proteomes" id="UP000317494"/>
    </source>
</evidence>
<evidence type="ECO:0000256" key="5">
    <source>
        <dbReference type="ARBA" id="ARBA00022806"/>
    </source>
</evidence>
<keyword evidence="5 11" id="KW-0347">Helicase</keyword>
<dbReference type="CDD" id="cd18787">
    <property type="entry name" value="SF2_C_DEAD"/>
    <property type="match status" value="1"/>
</dbReference>
<evidence type="ECO:0000256" key="3">
    <source>
        <dbReference type="ARBA" id="ARBA00022741"/>
    </source>
</evidence>
<feature type="compositionally biased region" description="Polar residues" evidence="12">
    <location>
        <begin position="44"/>
        <end position="61"/>
    </location>
</feature>
<dbReference type="PANTHER" id="PTHR47959:SF15">
    <property type="entry name" value="RNA HELICASE"/>
    <property type="match status" value="1"/>
</dbReference>
<evidence type="ECO:0000256" key="12">
    <source>
        <dbReference type="SAM" id="MobiDB-lite"/>
    </source>
</evidence>
<dbReference type="GO" id="GO:0003724">
    <property type="term" value="F:RNA helicase activity"/>
    <property type="evidence" value="ECO:0007669"/>
    <property type="project" value="UniProtKB-EC"/>
</dbReference>
<dbReference type="OrthoDB" id="360161at2759"/>
<dbReference type="InterPro" id="IPR000629">
    <property type="entry name" value="RNA-helicase_DEAD-box_CS"/>
</dbReference>
<dbReference type="InterPro" id="IPR044764">
    <property type="entry name" value="DDX52/Rok1_DEADc"/>
</dbReference>
<dbReference type="Pfam" id="PF00271">
    <property type="entry name" value="Helicase_C"/>
    <property type="match status" value="1"/>
</dbReference>
<dbReference type="GO" id="GO:0005829">
    <property type="term" value="C:cytosol"/>
    <property type="evidence" value="ECO:0007669"/>
    <property type="project" value="TreeGrafter"/>
</dbReference>
<evidence type="ECO:0000259" key="13">
    <source>
        <dbReference type="PROSITE" id="PS51192"/>
    </source>
</evidence>
<dbReference type="FunFam" id="3.40.50.300:FF:000759">
    <property type="entry name" value="probable ATP-dependent RNA helicase DDX52"/>
    <property type="match status" value="1"/>
</dbReference>
<evidence type="ECO:0000256" key="7">
    <source>
        <dbReference type="ARBA" id="ARBA00022884"/>
    </source>
</evidence>